<dbReference type="Gene3D" id="1.10.357.10">
    <property type="entry name" value="Tetracycline Repressor, domain 2"/>
    <property type="match status" value="1"/>
</dbReference>
<organism evidence="3 4">
    <name type="scientific">Nocardia transvalensis</name>
    <dbReference type="NCBI Taxonomy" id="37333"/>
    <lineage>
        <taxon>Bacteria</taxon>
        <taxon>Bacillati</taxon>
        <taxon>Actinomycetota</taxon>
        <taxon>Actinomycetes</taxon>
        <taxon>Mycobacteriales</taxon>
        <taxon>Nocardiaceae</taxon>
        <taxon>Nocardia</taxon>
    </lineage>
</organism>
<name>A0A7W9PJM9_9NOCA</name>
<dbReference type="InterPro" id="IPR001647">
    <property type="entry name" value="HTH_TetR"/>
</dbReference>
<keyword evidence="4" id="KW-1185">Reference proteome</keyword>
<feature type="domain" description="HTH tetR-type" evidence="2">
    <location>
        <begin position="14"/>
        <end position="59"/>
    </location>
</feature>
<proteinExistence type="predicted"/>
<dbReference type="AlphaFoldDB" id="A0A7W9PJM9"/>
<protein>
    <submittedName>
        <fullName evidence="3">AcrR family transcriptional regulator</fullName>
    </submittedName>
</protein>
<evidence type="ECO:0000259" key="2">
    <source>
        <dbReference type="Pfam" id="PF00440"/>
    </source>
</evidence>
<dbReference type="GO" id="GO:0003677">
    <property type="term" value="F:DNA binding"/>
    <property type="evidence" value="ECO:0007669"/>
    <property type="project" value="UniProtKB-KW"/>
</dbReference>
<evidence type="ECO:0000313" key="4">
    <source>
        <dbReference type="Proteomes" id="UP000540412"/>
    </source>
</evidence>
<dbReference type="SUPFAM" id="SSF46689">
    <property type="entry name" value="Homeodomain-like"/>
    <property type="match status" value="1"/>
</dbReference>
<sequence length="208" mass="23103">MTSQARTLDSRERLLLATEQLYAERGPGVSLRDIAVAAGQRNNSAVNYHFGSRDGLIEYVIDRRTTAMEEKRTLLLAAAAGTDPDLPALVRILVDPMLTVPYDQGSTHYARFLEQVRAYPVIVDWLRGDRQWSATKKVTDLIARHLDHLPARARGRRIATASTVLFALAADRERAVTAARPAPSPEEITAILIATLRADPKSLRPQRQ</sequence>
<dbReference type="Pfam" id="PF00440">
    <property type="entry name" value="TetR_N"/>
    <property type="match status" value="1"/>
</dbReference>
<dbReference type="RefSeq" id="WP_051162320.1">
    <property type="nucleotide sequence ID" value="NZ_JACHIT010000002.1"/>
</dbReference>
<evidence type="ECO:0000313" key="3">
    <source>
        <dbReference type="EMBL" id="MBB5917345.1"/>
    </source>
</evidence>
<keyword evidence="1" id="KW-0238">DNA-binding</keyword>
<accession>A0A7W9PJM9</accession>
<comment type="caution">
    <text evidence="3">The sequence shown here is derived from an EMBL/GenBank/DDBJ whole genome shotgun (WGS) entry which is preliminary data.</text>
</comment>
<dbReference type="EMBL" id="JACHIT010000002">
    <property type="protein sequence ID" value="MBB5917345.1"/>
    <property type="molecule type" value="Genomic_DNA"/>
</dbReference>
<dbReference type="Proteomes" id="UP000540412">
    <property type="component" value="Unassembled WGS sequence"/>
</dbReference>
<gene>
    <name evidence="3" type="ORF">BJY24_006257</name>
</gene>
<reference evidence="3 4" key="1">
    <citation type="submission" date="2020-08" db="EMBL/GenBank/DDBJ databases">
        <title>Sequencing the genomes of 1000 actinobacteria strains.</title>
        <authorList>
            <person name="Klenk H.-P."/>
        </authorList>
    </citation>
    <scope>NUCLEOTIDE SEQUENCE [LARGE SCALE GENOMIC DNA]</scope>
    <source>
        <strain evidence="3 4">DSM 43582</strain>
    </source>
</reference>
<dbReference type="InterPro" id="IPR009057">
    <property type="entry name" value="Homeodomain-like_sf"/>
</dbReference>
<evidence type="ECO:0000256" key="1">
    <source>
        <dbReference type="ARBA" id="ARBA00023125"/>
    </source>
</evidence>